<dbReference type="PROSITE" id="PS50977">
    <property type="entry name" value="HTH_TETR_2"/>
    <property type="match status" value="1"/>
</dbReference>
<dbReference type="Pfam" id="PF16859">
    <property type="entry name" value="TetR_C_11"/>
    <property type="match status" value="1"/>
</dbReference>
<name>A0ABU2DRL7_9MICC</name>
<keyword evidence="1" id="KW-0805">Transcription regulation</keyword>
<organism evidence="6 7">
    <name type="scientific">Nesterenkonia aerolata</name>
    <dbReference type="NCBI Taxonomy" id="3074079"/>
    <lineage>
        <taxon>Bacteria</taxon>
        <taxon>Bacillati</taxon>
        <taxon>Actinomycetota</taxon>
        <taxon>Actinomycetes</taxon>
        <taxon>Micrococcales</taxon>
        <taxon>Micrococcaceae</taxon>
        <taxon>Nesterenkonia</taxon>
    </lineage>
</organism>
<keyword evidence="2 4" id="KW-0238">DNA-binding</keyword>
<feature type="domain" description="HTH tetR-type" evidence="5">
    <location>
        <begin position="16"/>
        <end position="78"/>
    </location>
</feature>
<evidence type="ECO:0000259" key="5">
    <source>
        <dbReference type="PROSITE" id="PS50977"/>
    </source>
</evidence>
<dbReference type="EMBL" id="JAVKGR010000004">
    <property type="protein sequence ID" value="MDR8019056.1"/>
    <property type="molecule type" value="Genomic_DNA"/>
</dbReference>
<keyword evidence="3" id="KW-0804">Transcription</keyword>
<evidence type="ECO:0000313" key="6">
    <source>
        <dbReference type="EMBL" id="MDR8019056.1"/>
    </source>
</evidence>
<dbReference type="Gene3D" id="1.10.357.10">
    <property type="entry name" value="Tetracycline Repressor, domain 2"/>
    <property type="match status" value="1"/>
</dbReference>
<evidence type="ECO:0000256" key="1">
    <source>
        <dbReference type="ARBA" id="ARBA00023015"/>
    </source>
</evidence>
<dbReference type="RefSeq" id="WP_310548051.1">
    <property type="nucleotide sequence ID" value="NZ_JAVKGR010000004.1"/>
</dbReference>
<dbReference type="InterPro" id="IPR050109">
    <property type="entry name" value="HTH-type_TetR-like_transc_reg"/>
</dbReference>
<dbReference type="InterPro" id="IPR009057">
    <property type="entry name" value="Homeodomain-like_sf"/>
</dbReference>
<dbReference type="SUPFAM" id="SSF48498">
    <property type="entry name" value="Tetracyclin repressor-like, C-terminal domain"/>
    <property type="match status" value="1"/>
</dbReference>
<dbReference type="PANTHER" id="PTHR30055">
    <property type="entry name" value="HTH-TYPE TRANSCRIPTIONAL REGULATOR RUTR"/>
    <property type="match status" value="1"/>
</dbReference>
<dbReference type="Proteomes" id="UP001251870">
    <property type="component" value="Unassembled WGS sequence"/>
</dbReference>
<gene>
    <name evidence="6" type="ORF">RIL96_05690</name>
</gene>
<dbReference type="SUPFAM" id="SSF46689">
    <property type="entry name" value="Homeodomain-like"/>
    <property type="match status" value="1"/>
</dbReference>
<dbReference type="PANTHER" id="PTHR30055:SF148">
    <property type="entry name" value="TETR-FAMILY TRANSCRIPTIONAL REGULATOR"/>
    <property type="match status" value="1"/>
</dbReference>
<dbReference type="InterPro" id="IPR036271">
    <property type="entry name" value="Tet_transcr_reg_TetR-rel_C_sf"/>
</dbReference>
<dbReference type="Pfam" id="PF00440">
    <property type="entry name" value="TetR_N"/>
    <property type="match status" value="1"/>
</dbReference>
<evidence type="ECO:0000313" key="7">
    <source>
        <dbReference type="Proteomes" id="UP001251870"/>
    </source>
</evidence>
<evidence type="ECO:0000256" key="4">
    <source>
        <dbReference type="PROSITE-ProRule" id="PRU00335"/>
    </source>
</evidence>
<reference evidence="6 7" key="1">
    <citation type="submission" date="2023-09" db="EMBL/GenBank/DDBJ databases">
        <title>Description of three actinobacteria isolated from air of manufacturing shop in a pharmaceutical factory.</title>
        <authorList>
            <person name="Zhang D.-F."/>
        </authorList>
    </citation>
    <scope>NUCLEOTIDE SEQUENCE [LARGE SCALE GENOMIC DNA]</scope>
    <source>
        <strain evidence="6 7">LY-0111</strain>
    </source>
</reference>
<dbReference type="Gene3D" id="1.10.10.60">
    <property type="entry name" value="Homeodomain-like"/>
    <property type="match status" value="1"/>
</dbReference>
<accession>A0ABU2DRL7</accession>
<proteinExistence type="predicted"/>
<protein>
    <submittedName>
        <fullName evidence="6">TetR/AcrR family transcriptional regulator</fullName>
    </submittedName>
</protein>
<evidence type="ECO:0000256" key="2">
    <source>
        <dbReference type="ARBA" id="ARBA00023125"/>
    </source>
</evidence>
<sequence>MTPTRPAPARGRPRSTTSHQAVLQAVAHLIDVEQLGFEQLTIEGIAAQAGVGKQTIYRWWPDKAAIVMEAIQAGKLALDIGEVPDTGDLTADLRMWMRQARQRVFTEKNMALARSLIVALVASGVTVEEYVPGGSIQEGSQLAQRLESEERAGRLREGIDVEAAAFALLDPVVMKMIAGQVPEPNWFDALVDVIVDGVRR</sequence>
<dbReference type="InterPro" id="IPR011075">
    <property type="entry name" value="TetR_C"/>
</dbReference>
<keyword evidence="7" id="KW-1185">Reference proteome</keyword>
<dbReference type="InterPro" id="IPR001647">
    <property type="entry name" value="HTH_TetR"/>
</dbReference>
<feature type="DNA-binding region" description="H-T-H motif" evidence="4">
    <location>
        <begin position="41"/>
        <end position="60"/>
    </location>
</feature>
<evidence type="ECO:0000256" key="3">
    <source>
        <dbReference type="ARBA" id="ARBA00023163"/>
    </source>
</evidence>
<comment type="caution">
    <text evidence="6">The sequence shown here is derived from an EMBL/GenBank/DDBJ whole genome shotgun (WGS) entry which is preliminary data.</text>
</comment>